<dbReference type="InterPro" id="IPR020550">
    <property type="entry name" value="Inositol_monophosphatase_CS"/>
</dbReference>
<dbReference type="GO" id="GO:0006020">
    <property type="term" value="P:inositol metabolic process"/>
    <property type="evidence" value="ECO:0007669"/>
    <property type="project" value="TreeGrafter"/>
</dbReference>
<dbReference type="PANTHER" id="PTHR20854">
    <property type="entry name" value="INOSITOL MONOPHOSPHATASE"/>
    <property type="match status" value="1"/>
</dbReference>
<dbReference type="EMBL" id="CP034438">
    <property type="protein sequence ID" value="AZN29530.1"/>
    <property type="molecule type" value="Genomic_DNA"/>
</dbReference>
<keyword evidence="4 5" id="KW-0460">Magnesium</keyword>
<accession>A0A3Q8WSV8</accession>
<dbReference type="PANTHER" id="PTHR20854:SF4">
    <property type="entry name" value="INOSITOL-1-MONOPHOSPHATASE-RELATED"/>
    <property type="match status" value="1"/>
</dbReference>
<dbReference type="RefSeq" id="WP_126039432.1">
    <property type="nucleotide sequence ID" value="NZ_CP034438.1"/>
</dbReference>
<dbReference type="SUPFAM" id="SSF56655">
    <property type="entry name" value="Carbohydrate phosphatase"/>
    <property type="match status" value="1"/>
</dbReference>
<dbReference type="OrthoDB" id="9772456at2"/>
<comment type="catalytic activity">
    <reaction evidence="1">
        <text>a myo-inositol phosphate + H2O = myo-inositol + phosphate</text>
        <dbReference type="Rhea" id="RHEA:24056"/>
        <dbReference type="ChEBI" id="CHEBI:15377"/>
        <dbReference type="ChEBI" id="CHEBI:17268"/>
        <dbReference type="ChEBI" id="CHEBI:43474"/>
        <dbReference type="ChEBI" id="CHEBI:84139"/>
        <dbReference type="EC" id="3.1.3.25"/>
    </reaction>
</comment>
<organism evidence="6 7">
    <name type="scientific">Flaviflexus salsibiostraticola</name>
    <dbReference type="NCBI Taxonomy" id="1282737"/>
    <lineage>
        <taxon>Bacteria</taxon>
        <taxon>Bacillati</taxon>
        <taxon>Actinomycetota</taxon>
        <taxon>Actinomycetes</taxon>
        <taxon>Actinomycetales</taxon>
        <taxon>Actinomycetaceae</taxon>
        <taxon>Flaviflexus</taxon>
    </lineage>
</organism>
<feature type="binding site" evidence="5">
    <location>
        <position position="92"/>
    </location>
    <ligand>
        <name>Mg(2+)</name>
        <dbReference type="ChEBI" id="CHEBI:18420"/>
        <label>1</label>
        <note>catalytic</note>
    </ligand>
</feature>
<evidence type="ECO:0000313" key="7">
    <source>
        <dbReference type="Proteomes" id="UP000270021"/>
    </source>
</evidence>
<dbReference type="EC" id="3.1.3.25" evidence="2"/>
<evidence type="ECO:0000256" key="2">
    <source>
        <dbReference type="ARBA" id="ARBA00013106"/>
    </source>
</evidence>
<evidence type="ECO:0000313" key="6">
    <source>
        <dbReference type="EMBL" id="AZN29530.1"/>
    </source>
</evidence>
<dbReference type="Proteomes" id="UP000270021">
    <property type="component" value="Chromosome"/>
</dbReference>
<name>A0A3Q8WSV8_9ACTO</name>
<evidence type="ECO:0000256" key="4">
    <source>
        <dbReference type="ARBA" id="ARBA00022842"/>
    </source>
</evidence>
<sequence length="298" mass="31360">MTDIQAADPMTVLLAMRRAGDRVADYLKSVARTHVERDLKRDQYDVVTEHDRQSEEIAVEALRSALPDCRIVGEEQGERPGDGPVTFYVDPIDGTANFAAGMPTFAFSVGAEAGGELIAGVVNAPLLGHEFYAATGHGAWVQSFSREEPIRLGEPIERTAPESLVLTGFPSARDHHTWGPEGLAVAAKLSGSVLGVRNLGSAAIEIACVAAGWADAAYGVGASPWDTAGGIALVQEAGGEFLSSNLLGGHGDLPWQLPGYGVIAPGRSIPQIGLALDELEGVAERLQVEGHSEGFRMP</sequence>
<dbReference type="KEGG" id="fsl:EJO69_03805"/>
<evidence type="ECO:0000256" key="1">
    <source>
        <dbReference type="ARBA" id="ARBA00001033"/>
    </source>
</evidence>
<dbReference type="Gene3D" id="3.30.540.10">
    <property type="entry name" value="Fructose-1,6-Bisphosphatase, subunit A, domain 1"/>
    <property type="match status" value="1"/>
</dbReference>
<protein>
    <recommendedName>
        <fullName evidence="2">inositol-phosphate phosphatase</fullName>
        <ecNumber evidence="2">3.1.3.25</ecNumber>
    </recommendedName>
</protein>
<gene>
    <name evidence="6" type="ORF">EJO69_03805</name>
</gene>
<evidence type="ECO:0000256" key="5">
    <source>
        <dbReference type="PIRSR" id="PIRSR600760-2"/>
    </source>
</evidence>
<reference evidence="6 7" key="1">
    <citation type="submission" date="2018-12" db="EMBL/GenBank/DDBJ databases">
        <title>Complete genome sequence of Flaviflexus salsibiostraticola KCTC 33148.</title>
        <authorList>
            <person name="Bae J.-W."/>
        </authorList>
    </citation>
    <scope>NUCLEOTIDE SEQUENCE [LARGE SCALE GENOMIC DNA]</scope>
    <source>
        <strain evidence="6 7">KCTC 33148</strain>
    </source>
</reference>
<dbReference type="Gene3D" id="3.40.190.80">
    <property type="match status" value="1"/>
</dbReference>
<comment type="cofactor">
    <cofactor evidence="5">
        <name>Mg(2+)</name>
        <dbReference type="ChEBI" id="CHEBI:18420"/>
    </cofactor>
</comment>
<dbReference type="InterPro" id="IPR000760">
    <property type="entry name" value="Inositol_monophosphatase-like"/>
</dbReference>
<dbReference type="GO" id="GO:0007165">
    <property type="term" value="P:signal transduction"/>
    <property type="evidence" value="ECO:0007669"/>
    <property type="project" value="TreeGrafter"/>
</dbReference>
<keyword evidence="3 5" id="KW-0479">Metal-binding</keyword>
<dbReference type="AlphaFoldDB" id="A0A3Q8WSV8"/>
<proteinExistence type="predicted"/>
<evidence type="ECO:0000256" key="3">
    <source>
        <dbReference type="ARBA" id="ARBA00022723"/>
    </source>
</evidence>
<feature type="binding site" evidence="5">
    <location>
        <position position="74"/>
    </location>
    <ligand>
        <name>Mg(2+)</name>
        <dbReference type="ChEBI" id="CHEBI:18420"/>
        <label>1</label>
        <note>catalytic</note>
    </ligand>
</feature>
<dbReference type="GO" id="GO:0046872">
    <property type="term" value="F:metal ion binding"/>
    <property type="evidence" value="ECO:0007669"/>
    <property type="project" value="UniProtKB-KW"/>
</dbReference>
<dbReference type="PROSITE" id="PS00630">
    <property type="entry name" value="IMP_2"/>
    <property type="match status" value="1"/>
</dbReference>
<feature type="binding site" evidence="5">
    <location>
        <position position="90"/>
    </location>
    <ligand>
        <name>Mg(2+)</name>
        <dbReference type="ChEBI" id="CHEBI:18420"/>
        <label>2</label>
    </ligand>
</feature>
<feature type="binding site" evidence="5">
    <location>
        <position position="226"/>
    </location>
    <ligand>
        <name>Mg(2+)</name>
        <dbReference type="ChEBI" id="CHEBI:18420"/>
        <label>1</label>
        <note>catalytic</note>
    </ligand>
</feature>
<dbReference type="GO" id="GO:0008934">
    <property type="term" value="F:inositol monophosphate 1-phosphatase activity"/>
    <property type="evidence" value="ECO:0007669"/>
    <property type="project" value="TreeGrafter"/>
</dbReference>
<feature type="binding site" evidence="5">
    <location>
        <position position="93"/>
    </location>
    <ligand>
        <name>Mg(2+)</name>
        <dbReference type="ChEBI" id="CHEBI:18420"/>
        <label>2</label>
    </ligand>
</feature>
<keyword evidence="7" id="KW-1185">Reference proteome</keyword>
<dbReference type="GO" id="GO:0046854">
    <property type="term" value="P:phosphatidylinositol phosphate biosynthetic process"/>
    <property type="evidence" value="ECO:0007669"/>
    <property type="project" value="InterPro"/>
</dbReference>
<dbReference type="Pfam" id="PF00459">
    <property type="entry name" value="Inositol_P"/>
    <property type="match status" value="1"/>
</dbReference>
<dbReference type="PRINTS" id="PR00377">
    <property type="entry name" value="IMPHPHTASES"/>
</dbReference>